<feature type="region of interest" description="Disordered" evidence="1">
    <location>
        <begin position="372"/>
        <end position="399"/>
    </location>
</feature>
<accession>A0ABR4C6T7</accession>
<dbReference type="InterPro" id="IPR045518">
    <property type="entry name" value="2EXR"/>
</dbReference>
<proteinExistence type="predicted"/>
<gene>
    <name evidence="4" type="ORF">VTL71DRAFT_4181</name>
</gene>
<feature type="region of interest" description="Disordered" evidence="1">
    <location>
        <begin position="469"/>
        <end position="491"/>
    </location>
</feature>
<dbReference type="Pfam" id="PF20150">
    <property type="entry name" value="2EXR"/>
    <property type="match status" value="1"/>
</dbReference>
<evidence type="ECO:0000313" key="4">
    <source>
        <dbReference type="EMBL" id="KAL2065041.1"/>
    </source>
</evidence>
<evidence type="ECO:0000256" key="2">
    <source>
        <dbReference type="SAM" id="SignalP"/>
    </source>
</evidence>
<evidence type="ECO:0000259" key="3">
    <source>
        <dbReference type="Pfam" id="PF20150"/>
    </source>
</evidence>
<name>A0ABR4C6T7_9HELO</name>
<dbReference type="EMBL" id="JAZHXI010000013">
    <property type="protein sequence ID" value="KAL2065041.1"/>
    <property type="molecule type" value="Genomic_DNA"/>
</dbReference>
<dbReference type="Proteomes" id="UP001595075">
    <property type="component" value="Unassembled WGS sequence"/>
</dbReference>
<dbReference type="PANTHER" id="PTHR35910:SF6">
    <property type="entry name" value="2EXR DOMAIN-CONTAINING PROTEIN"/>
    <property type="match status" value="1"/>
</dbReference>
<feature type="compositionally biased region" description="Pro residues" evidence="1">
    <location>
        <begin position="835"/>
        <end position="853"/>
    </location>
</feature>
<keyword evidence="5" id="KW-1185">Reference proteome</keyword>
<organism evidence="4 5">
    <name type="scientific">Oculimacula yallundae</name>
    <dbReference type="NCBI Taxonomy" id="86028"/>
    <lineage>
        <taxon>Eukaryota</taxon>
        <taxon>Fungi</taxon>
        <taxon>Dikarya</taxon>
        <taxon>Ascomycota</taxon>
        <taxon>Pezizomycotina</taxon>
        <taxon>Leotiomycetes</taxon>
        <taxon>Helotiales</taxon>
        <taxon>Ploettnerulaceae</taxon>
        <taxon>Oculimacula</taxon>
    </lineage>
</organism>
<protein>
    <recommendedName>
        <fullName evidence="3">2EXR domain-containing protein</fullName>
    </recommendedName>
</protein>
<feature type="chain" id="PRO_5045713619" description="2EXR domain-containing protein" evidence="2">
    <location>
        <begin position="23"/>
        <end position="853"/>
    </location>
</feature>
<evidence type="ECO:0000256" key="1">
    <source>
        <dbReference type="SAM" id="MobiDB-lite"/>
    </source>
</evidence>
<feature type="region of interest" description="Disordered" evidence="1">
    <location>
        <begin position="831"/>
        <end position="853"/>
    </location>
</feature>
<feature type="compositionally biased region" description="Polar residues" evidence="1">
    <location>
        <begin position="385"/>
        <end position="399"/>
    </location>
</feature>
<keyword evidence="2" id="KW-0732">Signal</keyword>
<comment type="caution">
    <text evidence="4">The sequence shown here is derived from an EMBL/GenBank/DDBJ whole genome shotgun (WGS) entry which is preliminary data.</text>
</comment>
<feature type="domain" description="2EXR" evidence="3">
    <location>
        <begin position="540"/>
        <end position="648"/>
    </location>
</feature>
<evidence type="ECO:0000313" key="5">
    <source>
        <dbReference type="Proteomes" id="UP001595075"/>
    </source>
</evidence>
<feature type="signal peptide" evidence="2">
    <location>
        <begin position="1"/>
        <end position="22"/>
    </location>
</feature>
<feature type="region of interest" description="Disordered" evidence="1">
    <location>
        <begin position="311"/>
        <end position="350"/>
    </location>
</feature>
<reference evidence="4 5" key="1">
    <citation type="journal article" date="2024" name="Commun. Biol.">
        <title>Comparative genomic analysis of thermophilic fungi reveals convergent evolutionary adaptations and gene losses.</title>
        <authorList>
            <person name="Steindorff A.S."/>
            <person name="Aguilar-Pontes M.V."/>
            <person name="Robinson A.J."/>
            <person name="Andreopoulos B."/>
            <person name="LaButti K."/>
            <person name="Kuo A."/>
            <person name="Mondo S."/>
            <person name="Riley R."/>
            <person name="Otillar R."/>
            <person name="Haridas S."/>
            <person name="Lipzen A."/>
            <person name="Grimwood J."/>
            <person name="Schmutz J."/>
            <person name="Clum A."/>
            <person name="Reid I.D."/>
            <person name="Moisan M.C."/>
            <person name="Butler G."/>
            <person name="Nguyen T.T.M."/>
            <person name="Dewar K."/>
            <person name="Conant G."/>
            <person name="Drula E."/>
            <person name="Henrissat B."/>
            <person name="Hansel C."/>
            <person name="Singer S."/>
            <person name="Hutchinson M.I."/>
            <person name="de Vries R.P."/>
            <person name="Natvig D.O."/>
            <person name="Powell A.J."/>
            <person name="Tsang A."/>
            <person name="Grigoriev I.V."/>
        </authorList>
    </citation>
    <scope>NUCLEOTIDE SEQUENCE [LARGE SCALE GENOMIC DNA]</scope>
    <source>
        <strain evidence="4 5">CBS 494.80</strain>
    </source>
</reference>
<feature type="compositionally biased region" description="Polar residues" evidence="1">
    <location>
        <begin position="469"/>
        <end position="481"/>
    </location>
</feature>
<sequence length="853" mass="94570">MSFLRNTWVVGLISSFFLTVCAQNVLNATSSKESAANPIADIYPNGITGTFNSSILVVPIPFELARSIIPGQWAINRKAYCELLPGFPTNSYPLVVRSGVDHGVGVRSLNLTLNDFQLFHTMFPFVDFLGDGYSSFTYKPYLPISKENTIASAATLEYGTIPIPSTFSPNLEAYAYLSSGESPQARERYLNVSAEAGTPSNLQAAVKFIDVGSVRPWPMNFYVNVTNQVGTHPEKFPVSGPLNSTDSYLAYLRECNTTLSTGDKAPRGVKGSVTLNKPLLPQDSTFSDVFGIRVDTAFLEITQKKCVELKGYHAQPRPPPGIDDPLTRPPITSRPSSHHAPRPNAHPIMHSLSHSLNSRLRSAKTLESNKRITTGSKKTPPMYTFTRTFPSGQTSNSPKPTRRFALSALLSDAIKNLHENLIGNQMGPQSPGIRSNVRQSSMAARMSSSPNITSPTHRSMVSTTDRMVSSSSRSTIGQKSNPEAPLPASATCPTQQQDLARINHNLNLPGPTSPITPVPAVHQLPAGLRRQPPVTYLSHFSLFPNLPLGLQQEIWSIAIAHQQYKEKRFLRVAPDSESLGRTDDESHGAQLRIISDLHRRPRLVPSLLHACQYSRRQAIQGYELWGCADPITYEEHRAKVYVKTDVDCFFFGDADLGDFWVFDTFLKESESETENADDTARINFMRQIGQIKHFSFDYELWIQMLEYEALWLANLDSATKLTIAVRNPNHEELRKDYALCFLRNVIPQTFRDEAARIIIAMTLRSLHASSPDFRNMDWPSNGTLQISVRSLSMCNSTGSTPEDESYLEDVLIEGNRFGLISDQYLAARLSMMHQGPPPPPPPPAPAPVPTPTL</sequence>
<dbReference type="PANTHER" id="PTHR35910">
    <property type="entry name" value="2EXR DOMAIN-CONTAINING PROTEIN"/>
    <property type="match status" value="1"/>
</dbReference>